<name>A0A7W7VDL0_9PSEU</name>
<gene>
    <name evidence="1" type="ORF">FHR82_002484</name>
</gene>
<dbReference type="Proteomes" id="UP000520767">
    <property type="component" value="Unassembled WGS sequence"/>
</dbReference>
<evidence type="ECO:0000313" key="2">
    <source>
        <dbReference type="Proteomes" id="UP000520767"/>
    </source>
</evidence>
<reference evidence="1 2" key="1">
    <citation type="submission" date="2020-08" db="EMBL/GenBank/DDBJ databases">
        <title>Genomic Encyclopedia of Type Strains, Phase III (KMG-III): the genomes of soil and plant-associated and newly described type strains.</title>
        <authorList>
            <person name="Whitman W."/>
        </authorList>
    </citation>
    <scope>NUCLEOTIDE SEQUENCE [LARGE SCALE GENOMIC DNA]</scope>
    <source>
        <strain evidence="1 2">CECT 8960</strain>
    </source>
</reference>
<dbReference type="EMBL" id="JACHJQ010000002">
    <property type="protein sequence ID" value="MBB4906267.1"/>
    <property type="molecule type" value="Genomic_DNA"/>
</dbReference>
<dbReference type="RefSeq" id="WP_184810363.1">
    <property type="nucleotide sequence ID" value="NZ_JACHJQ010000002.1"/>
</dbReference>
<keyword evidence="2" id="KW-1185">Reference proteome</keyword>
<proteinExistence type="predicted"/>
<accession>A0A7W7VDL0</accession>
<evidence type="ECO:0000313" key="1">
    <source>
        <dbReference type="EMBL" id="MBB4906267.1"/>
    </source>
</evidence>
<sequence>MDELLSIGSGSVGRFLRRWYGNVESVSDVHLDASLHVPAELVEWHAAAALAGVPVTFQDRPVALRDLAPDSRGMLEFWVENQNSYFWAVDLDDDRLQVFSREAREGGWTGTGEVLGEFLLHCTVREAVIGGASKFTTFVDASKIDLALESCEPLKFVALGTEEPQVKLWCSEDALVRMAPPPTGYAGPGERLWMLTFAAPADASIERYASRFGLERLTEAEPARVELPYEPPPF</sequence>
<protein>
    <submittedName>
        <fullName evidence="1">Uncharacterized protein</fullName>
    </submittedName>
</protein>
<comment type="caution">
    <text evidence="1">The sequence shown here is derived from an EMBL/GenBank/DDBJ whole genome shotgun (WGS) entry which is preliminary data.</text>
</comment>
<organism evidence="1 2">
    <name type="scientific">Actinophytocola algeriensis</name>
    <dbReference type="NCBI Taxonomy" id="1768010"/>
    <lineage>
        <taxon>Bacteria</taxon>
        <taxon>Bacillati</taxon>
        <taxon>Actinomycetota</taxon>
        <taxon>Actinomycetes</taxon>
        <taxon>Pseudonocardiales</taxon>
        <taxon>Pseudonocardiaceae</taxon>
    </lineage>
</organism>
<dbReference type="AlphaFoldDB" id="A0A7W7VDL0"/>